<feature type="compositionally biased region" description="Polar residues" evidence="2">
    <location>
        <begin position="197"/>
        <end position="210"/>
    </location>
</feature>
<keyword evidence="1" id="KW-0175">Coiled coil</keyword>
<feature type="compositionally biased region" description="Polar residues" evidence="2">
    <location>
        <begin position="910"/>
        <end position="920"/>
    </location>
</feature>
<evidence type="ECO:0000313" key="4">
    <source>
        <dbReference type="Proteomes" id="UP001153069"/>
    </source>
</evidence>
<feature type="compositionally biased region" description="Basic and acidic residues" evidence="2">
    <location>
        <begin position="442"/>
        <end position="453"/>
    </location>
</feature>
<keyword evidence="4" id="KW-1185">Reference proteome</keyword>
<feature type="compositionally biased region" description="Low complexity" evidence="2">
    <location>
        <begin position="263"/>
        <end position="272"/>
    </location>
</feature>
<feature type="compositionally biased region" description="Low complexity" evidence="2">
    <location>
        <begin position="64"/>
        <end position="74"/>
    </location>
</feature>
<feature type="compositionally biased region" description="Polar residues" evidence="2">
    <location>
        <begin position="273"/>
        <end position="283"/>
    </location>
</feature>
<comment type="caution">
    <text evidence="3">The sequence shown here is derived from an EMBL/GenBank/DDBJ whole genome shotgun (WGS) entry which is preliminary data.</text>
</comment>
<evidence type="ECO:0000256" key="1">
    <source>
        <dbReference type="SAM" id="Coils"/>
    </source>
</evidence>
<protein>
    <submittedName>
        <fullName evidence="3">Retrotransposon protein</fullName>
    </submittedName>
</protein>
<dbReference type="AlphaFoldDB" id="A0A9N8HZK2"/>
<feature type="compositionally biased region" description="Low complexity" evidence="2">
    <location>
        <begin position="418"/>
        <end position="433"/>
    </location>
</feature>
<feature type="compositionally biased region" description="Basic residues" evidence="2">
    <location>
        <begin position="1"/>
        <end position="13"/>
    </location>
</feature>
<feature type="compositionally biased region" description="Gly residues" evidence="2">
    <location>
        <begin position="525"/>
        <end position="540"/>
    </location>
</feature>
<accession>A0A9N8HZK2</accession>
<name>A0A9N8HZK2_9STRA</name>
<evidence type="ECO:0000313" key="3">
    <source>
        <dbReference type="EMBL" id="CAB9530605.1"/>
    </source>
</evidence>
<proteinExistence type="predicted"/>
<feature type="region of interest" description="Disordered" evidence="2">
    <location>
        <begin position="176"/>
        <end position="232"/>
    </location>
</feature>
<feature type="compositionally biased region" description="Polar residues" evidence="2">
    <location>
        <begin position="86"/>
        <end position="95"/>
    </location>
</feature>
<dbReference type="EMBL" id="CAICTM010002949">
    <property type="protein sequence ID" value="CAB9530605.1"/>
    <property type="molecule type" value="Genomic_DNA"/>
</dbReference>
<feature type="region of interest" description="Disordered" evidence="2">
    <location>
        <begin position="834"/>
        <end position="920"/>
    </location>
</feature>
<feature type="compositionally biased region" description="Polar residues" evidence="2">
    <location>
        <begin position="872"/>
        <end position="881"/>
    </location>
</feature>
<feature type="region of interest" description="Disordered" evidence="2">
    <location>
        <begin position="1"/>
        <end position="95"/>
    </location>
</feature>
<feature type="compositionally biased region" description="Gly residues" evidence="2">
    <location>
        <begin position="486"/>
        <end position="499"/>
    </location>
</feature>
<feature type="region of interest" description="Disordered" evidence="2">
    <location>
        <begin position="410"/>
        <end position="546"/>
    </location>
</feature>
<feature type="compositionally biased region" description="Polar residues" evidence="2">
    <location>
        <begin position="291"/>
        <end position="302"/>
    </location>
</feature>
<dbReference type="Proteomes" id="UP001153069">
    <property type="component" value="Unassembled WGS sequence"/>
</dbReference>
<sequence length="1076" mass="117883">MGTSRSNRRKKQQQQRQQQQLQQQQLQQTPPQDVATPPATTTPPVLPPPLATPPSSSEPPPSTPVKSPVDPPSVHRLPVVPPPSYQPSESSVASSNLANHDTTMISQQLAQLVEALHQQKDETKERQAAFEARLSQQQQGINQSSVSIHGLVHTLMDQTNKQLGLMGIGGISPIPSNASSSLDHHPHGLLPMRQGVEGTNGSIAQSQGSSEPVGLDSGLMSDVEDHLGPSPQPQVDIDVAIPPCGDEVIDHLRALKEEDKTTKTTSTQPTPTHGSSLPSTFSLPYTPIPPVSSNHAPAQPVQPVSSTAIFQYPKRYHRSGDNNRFYRQPDLIFPEALPHRQETHYSGRWIINPDMRKVWVRYDRALSADELPANVPTNPAHWVNRRYPDGSFFTDQGEWIISDVRDRFFNHDQPPTHTPVTTGLTPTTAYTSPGYQTVPMEEPSKQVDNDIVRPRSKPSLFSNLEGTSPMDKVTQGRIPDRFGDPGDPGGSGYHGGGSNHRGFSRKGRYGGSPGEGPPGDPWDPDGGGDPPAGPGGGGGGDDPRCKLFHAKSDANAYPTLKSNKDLDQWYSVFITTARAQGFYALFDSNYVPLDQESASELRRMNEWFYAVLQKITKTTKGKVIVKEHFHDCDCFHILHALIQDAHTSVEGTLESVETLNWLTRVKYSTTKGSAVEYDEVLTRYNDSKTNAQDKLSDSIQKLFLQQAFIDIKVLNDISAREQENMCSNGAHMSYSYEKYKEVLTNAATRFDVNHKLLPPGRSRRANMTMIDESEGEVEQPDGMDSPTDDHTHLQAFAAMRDPSVRLPDQHWTQLSNTGKKNWHQFDDHDKKVLMASQPPAPAGRQANVANSTMDPHSEADLAVGDTPGPSLDVNQADTTPSVGKPAASPSHSAPQAKANDKHPGDVCRMMSNNTGKRQGYTVSFSPDTGSAPPSAFAKATGDDIDTKLQAYWSSSQMPVPMAIQSRLPYVHLRPPTDQELSDSSIPMWTSPPLMPGIPPVLTLSLRITGSFSRTTPSTMMGVPTGPSGRLRVFDDDFVDTLTARTIPLIVWHHGSHGNIISTRLTFPPHGARIPRL</sequence>
<feature type="coiled-coil region" evidence="1">
    <location>
        <begin position="106"/>
        <end position="133"/>
    </location>
</feature>
<feature type="compositionally biased region" description="Low complexity" evidence="2">
    <location>
        <begin position="14"/>
        <end position="39"/>
    </location>
</feature>
<organism evidence="3 4">
    <name type="scientific">Seminavis robusta</name>
    <dbReference type="NCBI Taxonomy" id="568900"/>
    <lineage>
        <taxon>Eukaryota</taxon>
        <taxon>Sar</taxon>
        <taxon>Stramenopiles</taxon>
        <taxon>Ochrophyta</taxon>
        <taxon>Bacillariophyta</taxon>
        <taxon>Bacillariophyceae</taxon>
        <taxon>Bacillariophycidae</taxon>
        <taxon>Naviculales</taxon>
        <taxon>Naviculaceae</taxon>
        <taxon>Seminavis</taxon>
    </lineage>
</organism>
<evidence type="ECO:0000256" key="2">
    <source>
        <dbReference type="SAM" id="MobiDB-lite"/>
    </source>
</evidence>
<feature type="compositionally biased region" description="Pro residues" evidence="2">
    <location>
        <begin position="40"/>
        <end position="63"/>
    </location>
</feature>
<feature type="region of interest" description="Disordered" evidence="2">
    <location>
        <begin position="257"/>
        <end position="302"/>
    </location>
</feature>
<gene>
    <name evidence="3" type="ORF">SEMRO_2951_G340920.1</name>
</gene>
<reference evidence="3" key="1">
    <citation type="submission" date="2020-06" db="EMBL/GenBank/DDBJ databases">
        <authorList>
            <consortium name="Plant Systems Biology data submission"/>
        </authorList>
    </citation>
    <scope>NUCLEOTIDE SEQUENCE</scope>
    <source>
        <strain evidence="3">D6</strain>
    </source>
</reference>
<feature type="compositionally biased region" description="Low complexity" evidence="2">
    <location>
        <begin position="885"/>
        <end position="897"/>
    </location>
</feature>